<evidence type="ECO:0000256" key="8">
    <source>
        <dbReference type="ARBA" id="ARBA00026081"/>
    </source>
</evidence>
<evidence type="ECO:0000256" key="1">
    <source>
        <dbReference type="ARBA" id="ARBA00002265"/>
    </source>
</evidence>
<evidence type="ECO:0000313" key="11">
    <source>
        <dbReference type="Proteomes" id="UP000651977"/>
    </source>
</evidence>
<evidence type="ECO:0000256" key="4">
    <source>
        <dbReference type="ARBA" id="ARBA00022475"/>
    </source>
</evidence>
<dbReference type="RefSeq" id="WP_055734249.1">
    <property type="nucleotide sequence ID" value="NZ_BMDY01000009.1"/>
</dbReference>
<feature type="transmembrane region" description="Helical" evidence="9">
    <location>
        <begin position="64"/>
        <end position="88"/>
    </location>
</feature>
<evidence type="ECO:0000313" key="10">
    <source>
        <dbReference type="EMBL" id="GGB05475.1"/>
    </source>
</evidence>
<name>A0ABQ1I0S0_9ALTE</name>
<feature type="transmembrane region" description="Helical" evidence="9">
    <location>
        <begin position="304"/>
        <end position="327"/>
    </location>
</feature>
<dbReference type="NCBIfam" id="TIGR04408">
    <property type="entry name" value="LptG_lptG"/>
    <property type="match status" value="1"/>
</dbReference>
<comment type="subunit">
    <text evidence="8">Component of the lipopolysaccharide transport and assembly complex. The LptBFG transporter is composed of two ATP-binding proteins (LptB) and two transmembrane proteins (LptF and LptG).</text>
</comment>
<evidence type="ECO:0000256" key="3">
    <source>
        <dbReference type="ARBA" id="ARBA00007725"/>
    </source>
</evidence>
<dbReference type="Proteomes" id="UP000651977">
    <property type="component" value="Unassembled WGS sequence"/>
</dbReference>
<feature type="transmembrane region" description="Helical" evidence="9">
    <location>
        <begin position="100"/>
        <end position="118"/>
    </location>
</feature>
<dbReference type="Pfam" id="PF03739">
    <property type="entry name" value="LptF_LptG"/>
    <property type="match status" value="1"/>
</dbReference>
<evidence type="ECO:0000256" key="5">
    <source>
        <dbReference type="ARBA" id="ARBA00022692"/>
    </source>
</evidence>
<feature type="transmembrane region" description="Helical" evidence="9">
    <location>
        <begin position="333"/>
        <end position="351"/>
    </location>
</feature>
<dbReference type="PANTHER" id="PTHR33529:SF2">
    <property type="entry name" value="LIPOPOLYSACCHARIDE EXPORT SYSTEM PERMEASE PROTEIN LPTG"/>
    <property type="match status" value="1"/>
</dbReference>
<evidence type="ECO:0000256" key="2">
    <source>
        <dbReference type="ARBA" id="ARBA00004651"/>
    </source>
</evidence>
<sequence>MFRILDWYVGRTIIMSSMLVLVTLQSLSMIVKFVEQLGSVGQGDYQIADALWYVLLSVPRELEMFFPMAALLGSLIGLGSLASTSELVVMQSSGLSRFNIAVAVLKTAVPMMLAMMLLGEYVAPQSDLAAKQLRSSKMSGGAMVAVQRGVWAKDGESFVNIGEVQESQTLFNITIYRFNVLGELYQQIEGVKANYQQDHWLIETGRVLEFSDKQVKETSIRDYPWVSTLTPDKLGVVTVKPHDLSISGMFSYISYLQQNNQDPSRYQLALARKLMMPILTGIMMLLALSFVFGPLRSSSMGAKIMMGVVAGFSYYILDQVLGSMSLVYGVPPYLSAAIPSILVLGIAFYLINRRV</sequence>
<feature type="transmembrane region" description="Helical" evidence="9">
    <location>
        <begin position="12"/>
        <end position="31"/>
    </location>
</feature>
<keyword evidence="11" id="KW-1185">Reference proteome</keyword>
<proteinExistence type="inferred from homology"/>
<keyword evidence="7 9" id="KW-0472">Membrane</keyword>
<keyword evidence="4" id="KW-1003">Cell membrane</keyword>
<evidence type="ECO:0000256" key="6">
    <source>
        <dbReference type="ARBA" id="ARBA00022989"/>
    </source>
</evidence>
<reference evidence="11" key="1">
    <citation type="journal article" date="2019" name="Int. J. Syst. Evol. Microbiol.">
        <title>The Global Catalogue of Microorganisms (GCM) 10K type strain sequencing project: providing services to taxonomists for standard genome sequencing and annotation.</title>
        <authorList>
            <consortium name="The Broad Institute Genomics Platform"/>
            <consortium name="The Broad Institute Genome Sequencing Center for Infectious Disease"/>
            <person name="Wu L."/>
            <person name="Ma J."/>
        </authorList>
    </citation>
    <scope>NUCLEOTIDE SEQUENCE [LARGE SCALE GENOMIC DNA]</scope>
    <source>
        <strain evidence="11">CGMCC 1.10131</strain>
    </source>
</reference>
<gene>
    <name evidence="10" type="primary">lptG</name>
    <name evidence="10" type="ORF">GCM10007414_18530</name>
</gene>
<comment type="similarity">
    <text evidence="3">Belongs to the LptF/LptG family.</text>
</comment>
<organism evidence="10 11">
    <name type="scientific">Agarivorans gilvus</name>
    <dbReference type="NCBI Taxonomy" id="680279"/>
    <lineage>
        <taxon>Bacteria</taxon>
        <taxon>Pseudomonadati</taxon>
        <taxon>Pseudomonadota</taxon>
        <taxon>Gammaproteobacteria</taxon>
        <taxon>Alteromonadales</taxon>
        <taxon>Alteromonadaceae</taxon>
        <taxon>Agarivorans</taxon>
    </lineage>
</organism>
<keyword evidence="6 9" id="KW-1133">Transmembrane helix</keyword>
<evidence type="ECO:0000256" key="7">
    <source>
        <dbReference type="ARBA" id="ARBA00023136"/>
    </source>
</evidence>
<comment type="subcellular location">
    <subcellularLocation>
        <location evidence="2">Cell membrane</location>
        <topology evidence="2">Multi-pass membrane protein</topology>
    </subcellularLocation>
</comment>
<comment type="function">
    <text evidence="1">Part of the ABC transporter complex LptBFG involved in the translocation of lipopolysaccharide (LPS) from the inner membrane to the outer membrane.</text>
</comment>
<keyword evidence="5 9" id="KW-0812">Transmembrane</keyword>
<dbReference type="PANTHER" id="PTHR33529">
    <property type="entry name" value="SLR0882 PROTEIN-RELATED"/>
    <property type="match status" value="1"/>
</dbReference>
<protein>
    <submittedName>
        <fullName evidence="10">LPS export ABC transporter permease LptG</fullName>
    </submittedName>
</protein>
<dbReference type="EMBL" id="BMDY01000009">
    <property type="protein sequence ID" value="GGB05475.1"/>
    <property type="molecule type" value="Genomic_DNA"/>
</dbReference>
<comment type="caution">
    <text evidence="10">The sequence shown here is derived from an EMBL/GenBank/DDBJ whole genome shotgun (WGS) entry which is preliminary data.</text>
</comment>
<dbReference type="InterPro" id="IPR005495">
    <property type="entry name" value="LptG/LptF_permease"/>
</dbReference>
<evidence type="ECO:0000256" key="9">
    <source>
        <dbReference type="SAM" id="Phobius"/>
    </source>
</evidence>
<feature type="transmembrane region" description="Helical" evidence="9">
    <location>
        <begin position="274"/>
        <end position="292"/>
    </location>
</feature>
<accession>A0ABQ1I0S0</accession>
<dbReference type="InterPro" id="IPR030923">
    <property type="entry name" value="LptG"/>
</dbReference>